<dbReference type="Proteomes" id="UP001247620">
    <property type="component" value="Unassembled WGS sequence"/>
</dbReference>
<gene>
    <name evidence="2" type="ORF">J2W55_003905</name>
</gene>
<sequence length="216" mass="25006">MMELTVPFLENADKSSAIEHLSFLLDVQEKHPIAITPWPTYGYKPDVCFAIAYSNDSFFLKYYVKERIIKATYTRPNEPVYQDSCVEFFLGFGNELGYYNFEFNCIGTCLLGFGRGRENRELLPEALIQKIKSQARLTREDDHGHGNVSWELTLMIPLEVFCHHSFASLKGQQCHANFYKCGDELPEPHFLTWNNIESTDPDFHRPEFFGEIKLGN</sequence>
<reference evidence="2 3" key="1">
    <citation type="submission" date="2023-07" db="EMBL/GenBank/DDBJ databases">
        <title>Sorghum-associated microbial communities from plants grown in Nebraska, USA.</title>
        <authorList>
            <person name="Schachtman D."/>
        </authorList>
    </citation>
    <scope>NUCLEOTIDE SEQUENCE [LARGE SCALE GENOMIC DNA]</scope>
    <source>
        <strain evidence="2 3">3262</strain>
    </source>
</reference>
<dbReference type="RefSeq" id="WP_310099404.1">
    <property type="nucleotide sequence ID" value="NZ_JAVDUU010000004.1"/>
</dbReference>
<evidence type="ECO:0000259" key="1">
    <source>
        <dbReference type="Pfam" id="PF16011"/>
    </source>
</evidence>
<name>A0ABU1TFR5_9SPHI</name>
<protein>
    <recommendedName>
        <fullName evidence="1">Carbohydrate-binding domain-containing protein</fullName>
    </recommendedName>
</protein>
<keyword evidence="3" id="KW-1185">Reference proteome</keyword>
<proteinExistence type="predicted"/>
<dbReference type="SUPFAM" id="SSF49344">
    <property type="entry name" value="CBD9-like"/>
    <property type="match status" value="1"/>
</dbReference>
<dbReference type="InterPro" id="IPR010502">
    <property type="entry name" value="Carb-bd_dom_fam9"/>
</dbReference>
<dbReference type="Pfam" id="PF16011">
    <property type="entry name" value="CBM9_2"/>
    <property type="match status" value="1"/>
</dbReference>
<comment type="caution">
    <text evidence="2">The sequence shown here is derived from an EMBL/GenBank/DDBJ whole genome shotgun (WGS) entry which is preliminary data.</text>
</comment>
<evidence type="ECO:0000313" key="2">
    <source>
        <dbReference type="EMBL" id="MDR6944045.1"/>
    </source>
</evidence>
<dbReference type="EMBL" id="JAVDUU010000004">
    <property type="protein sequence ID" value="MDR6944045.1"/>
    <property type="molecule type" value="Genomic_DNA"/>
</dbReference>
<feature type="domain" description="Carbohydrate-binding" evidence="1">
    <location>
        <begin position="29"/>
        <end position="214"/>
    </location>
</feature>
<evidence type="ECO:0000313" key="3">
    <source>
        <dbReference type="Proteomes" id="UP001247620"/>
    </source>
</evidence>
<dbReference type="Gene3D" id="2.60.40.1190">
    <property type="match status" value="1"/>
</dbReference>
<accession>A0ABU1TFR5</accession>
<organism evidence="2 3">
    <name type="scientific">Mucilaginibacter pocheonensis</name>
    <dbReference type="NCBI Taxonomy" id="398050"/>
    <lineage>
        <taxon>Bacteria</taxon>
        <taxon>Pseudomonadati</taxon>
        <taxon>Bacteroidota</taxon>
        <taxon>Sphingobacteriia</taxon>
        <taxon>Sphingobacteriales</taxon>
        <taxon>Sphingobacteriaceae</taxon>
        <taxon>Mucilaginibacter</taxon>
    </lineage>
</organism>
<dbReference type="CDD" id="cd09620">
    <property type="entry name" value="CBM9_like_3"/>
    <property type="match status" value="1"/>
</dbReference>